<evidence type="ECO:0000256" key="6">
    <source>
        <dbReference type="ARBA" id="ARBA00022822"/>
    </source>
</evidence>
<comment type="caution">
    <text evidence="11">The sequence shown here is derived from an EMBL/GenBank/DDBJ whole genome shotgun (WGS) entry which is preliminary data.</text>
</comment>
<dbReference type="InterPro" id="IPR045186">
    <property type="entry name" value="Indole-3-glycerol_P_synth"/>
</dbReference>
<evidence type="ECO:0000256" key="7">
    <source>
        <dbReference type="ARBA" id="ARBA00023141"/>
    </source>
</evidence>
<name>A0A7C4Q3L3_9CHLR</name>
<dbReference type="PANTHER" id="PTHR22854">
    <property type="entry name" value="TRYPTOPHAN BIOSYNTHESIS PROTEIN"/>
    <property type="match status" value="1"/>
</dbReference>
<keyword evidence="4 9" id="KW-0028">Amino-acid biosynthesis</keyword>
<dbReference type="EMBL" id="DSXR01000107">
    <property type="protein sequence ID" value="HGS88088.1"/>
    <property type="molecule type" value="Genomic_DNA"/>
</dbReference>
<keyword evidence="5 9" id="KW-0210">Decarboxylase</keyword>
<evidence type="ECO:0000256" key="4">
    <source>
        <dbReference type="ARBA" id="ARBA00022605"/>
    </source>
</evidence>
<reference evidence="11" key="1">
    <citation type="journal article" date="2020" name="mSystems">
        <title>Genome- and Community-Level Interaction Insights into Carbon Utilization and Element Cycling Functions of Hydrothermarchaeota in Hydrothermal Sediment.</title>
        <authorList>
            <person name="Zhou Z."/>
            <person name="Liu Y."/>
            <person name="Xu W."/>
            <person name="Pan J."/>
            <person name="Luo Z.H."/>
            <person name="Li M."/>
        </authorList>
    </citation>
    <scope>NUCLEOTIDE SEQUENCE [LARGE SCALE GENOMIC DNA]</scope>
    <source>
        <strain evidence="11">SpSt-556</strain>
    </source>
</reference>
<comment type="pathway">
    <text evidence="2 9">Amino-acid biosynthesis; L-tryptophan biosynthesis; L-tryptophan from chorismate: step 4/5.</text>
</comment>
<dbReference type="HAMAP" id="MF_00134_B">
    <property type="entry name" value="IGPS_B"/>
    <property type="match status" value="1"/>
</dbReference>
<comment type="catalytic activity">
    <reaction evidence="1 9">
        <text>1-(2-carboxyphenylamino)-1-deoxy-D-ribulose 5-phosphate + H(+) = (1S,2R)-1-C-(indol-3-yl)glycerol 3-phosphate + CO2 + H2O</text>
        <dbReference type="Rhea" id="RHEA:23476"/>
        <dbReference type="ChEBI" id="CHEBI:15377"/>
        <dbReference type="ChEBI" id="CHEBI:15378"/>
        <dbReference type="ChEBI" id="CHEBI:16526"/>
        <dbReference type="ChEBI" id="CHEBI:58613"/>
        <dbReference type="ChEBI" id="CHEBI:58866"/>
        <dbReference type="EC" id="4.1.1.48"/>
    </reaction>
</comment>
<dbReference type="Pfam" id="PF00218">
    <property type="entry name" value="IGPS"/>
    <property type="match status" value="1"/>
</dbReference>
<gene>
    <name evidence="9 11" type="primary">trpC</name>
    <name evidence="11" type="ORF">ENT17_10775</name>
</gene>
<dbReference type="CDD" id="cd00331">
    <property type="entry name" value="IGPS"/>
    <property type="match status" value="1"/>
</dbReference>
<evidence type="ECO:0000256" key="8">
    <source>
        <dbReference type="ARBA" id="ARBA00023239"/>
    </source>
</evidence>
<evidence type="ECO:0000313" key="11">
    <source>
        <dbReference type="EMBL" id="HGS88088.1"/>
    </source>
</evidence>
<feature type="domain" description="Indole-3-glycerol phosphate synthase" evidence="10">
    <location>
        <begin position="4"/>
        <end position="259"/>
    </location>
</feature>
<dbReference type="InterPro" id="IPR013785">
    <property type="entry name" value="Aldolase_TIM"/>
</dbReference>
<protein>
    <recommendedName>
        <fullName evidence="9">Indole-3-glycerol phosphate synthase</fullName>
        <shortName evidence="9">IGPS</shortName>
        <ecNumber evidence="9">4.1.1.48</ecNumber>
    </recommendedName>
</protein>
<dbReference type="FunFam" id="3.20.20.70:FF:000024">
    <property type="entry name" value="Indole-3-glycerol phosphate synthase"/>
    <property type="match status" value="1"/>
</dbReference>
<organism evidence="11">
    <name type="scientific">Bellilinea caldifistulae</name>
    <dbReference type="NCBI Taxonomy" id="360411"/>
    <lineage>
        <taxon>Bacteria</taxon>
        <taxon>Bacillati</taxon>
        <taxon>Chloroflexota</taxon>
        <taxon>Anaerolineae</taxon>
        <taxon>Anaerolineales</taxon>
        <taxon>Anaerolineaceae</taxon>
        <taxon>Bellilinea</taxon>
    </lineage>
</organism>
<dbReference type="Gene3D" id="3.20.20.70">
    <property type="entry name" value="Aldolase class I"/>
    <property type="match status" value="1"/>
</dbReference>
<sequence>MNRLEEIIAHKWAEIGRRQRLRPMEELETAALAAPPPPSFAAALRRPPGTPVRLIAEIKRASPSRGALAAQLDVLHLAEIYRQNGAAAISVLTDSRFFSGSLADLHSVAALPDSPPVLCKDFILSPYQILEARAAGASAVLLIAACLTPADLMRLYDFTCQTGMDALIEVHSLPELEAALNCRPQVIGVNNRDLRSFEVNLQTSLNLIQHLPPDMVRVAESGIHTAEDARQLAQAGFDALLVGEALVTSPDPGAKLRELLGRPA</sequence>
<dbReference type="AlphaFoldDB" id="A0A7C4Q3L3"/>
<dbReference type="PANTHER" id="PTHR22854:SF2">
    <property type="entry name" value="INDOLE-3-GLYCEROL-PHOSPHATE SYNTHASE"/>
    <property type="match status" value="1"/>
</dbReference>
<dbReference type="InterPro" id="IPR001468">
    <property type="entry name" value="Indole-3-GlycerolPSynthase_CS"/>
</dbReference>
<dbReference type="EC" id="4.1.1.48" evidence="9"/>
<proteinExistence type="inferred from homology"/>
<evidence type="ECO:0000256" key="2">
    <source>
        <dbReference type="ARBA" id="ARBA00004696"/>
    </source>
</evidence>
<evidence type="ECO:0000259" key="10">
    <source>
        <dbReference type="Pfam" id="PF00218"/>
    </source>
</evidence>
<evidence type="ECO:0000256" key="1">
    <source>
        <dbReference type="ARBA" id="ARBA00001633"/>
    </source>
</evidence>
<dbReference type="SUPFAM" id="SSF51366">
    <property type="entry name" value="Ribulose-phoshate binding barrel"/>
    <property type="match status" value="1"/>
</dbReference>
<comment type="similarity">
    <text evidence="3 9">Belongs to the TrpC family.</text>
</comment>
<dbReference type="InterPro" id="IPR011060">
    <property type="entry name" value="RibuloseP-bd_barrel"/>
</dbReference>
<keyword evidence="7 9" id="KW-0057">Aromatic amino acid biosynthesis</keyword>
<keyword evidence="8 9" id="KW-0456">Lyase</keyword>
<dbReference type="InterPro" id="IPR013798">
    <property type="entry name" value="Indole-3-glycerol_P_synth_dom"/>
</dbReference>
<dbReference type="GO" id="GO:0004640">
    <property type="term" value="F:phosphoribosylanthranilate isomerase activity"/>
    <property type="evidence" value="ECO:0007669"/>
    <property type="project" value="TreeGrafter"/>
</dbReference>
<dbReference type="GO" id="GO:0004425">
    <property type="term" value="F:indole-3-glycerol-phosphate synthase activity"/>
    <property type="evidence" value="ECO:0007669"/>
    <property type="project" value="UniProtKB-UniRule"/>
</dbReference>
<evidence type="ECO:0000256" key="9">
    <source>
        <dbReference type="HAMAP-Rule" id="MF_00134"/>
    </source>
</evidence>
<keyword evidence="6 9" id="KW-0822">Tryptophan biosynthesis</keyword>
<dbReference type="PROSITE" id="PS00614">
    <property type="entry name" value="IGPS"/>
    <property type="match status" value="1"/>
</dbReference>
<dbReference type="NCBIfam" id="NF001377">
    <property type="entry name" value="PRK00278.2-4"/>
    <property type="match status" value="1"/>
</dbReference>
<accession>A0A7C4Q3L3</accession>
<evidence type="ECO:0000256" key="5">
    <source>
        <dbReference type="ARBA" id="ARBA00022793"/>
    </source>
</evidence>
<dbReference type="GO" id="GO:0000162">
    <property type="term" value="P:L-tryptophan biosynthetic process"/>
    <property type="evidence" value="ECO:0007669"/>
    <property type="project" value="UniProtKB-UniRule"/>
</dbReference>
<dbReference type="UniPathway" id="UPA00035">
    <property type="reaction ID" value="UER00043"/>
</dbReference>
<evidence type="ECO:0000256" key="3">
    <source>
        <dbReference type="ARBA" id="ARBA00008737"/>
    </source>
</evidence>